<dbReference type="InterPro" id="IPR027417">
    <property type="entry name" value="P-loop_NTPase"/>
</dbReference>
<reference evidence="1 2" key="1">
    <citation type="journal article" date="2019" name="FEMS Microbiol. Lett.">
        <title>A novel salt-tolerant genotype illuminates the sucrose gene evolution in freshwater bloom-forming cyanobacterium Microcystis aeruginosa.</title>
        <authorList>
            <person name="Tanabe Y."/>
            <person name="Yamaguchi H."/>
            <person name="Sano T."/>
            <person name="Kawachi M."/>
        </authorList>
    </citation>
    <scope>NUCLEOTIDE SEQUENCE [LARGE SCALE GENOMIC DNA]</scope>
    <source>
        <strain evidence="1 2">NIES-4325</strain>
    </source>
</reference>
<organism evidence="1 2">
    <name type="scientific">Microcystis aeruginosa NIES-4325</name>
    <dbReference type="NCBI Taxonomy" id="2569534"/>
    <lineage>
        <taxon>Bacteria</taxon>
        <taxon>Bacillati</taxon>
        <taxon>Cyanobacteriota</taxon>
        <taxon>Cyanophyceae</taxon>
        <taxon>Oscillatoriophycideae</taxon>
        <taxon>Chroococcales</taxon>
        <taxon>Microcystaceae</taxon>
        <taxon>Microcystis</taxon>
    </lineage>
</organism>
<protein>
    <recommendedName>
        <fullName evidence="3">DNA helicase</fullName>
    </recommendedName>
</protein>
<gene>
    <name evidence="1" type="ORF">MiAbW_02547</name>
</gene>
<evidence type="ECO:0000313" key="2">
    <source>
        <dbReference type="Proteomes" id="UP000376575"/>
    </source>
</evidence>
<sequence>MSLVLQVIETVLSEPSRFIRERAELNLPDSMSSFPFRKKQREAVELALSNAPLVAIAGTPASGKTEIALASLETAIAHQRSTLVVVPFASTFNRYENLPLPPLQITSDRDYRQNVKTWLRQQVAEPKLDFLPPHWLEDSLFEELQIKRNRQFWLRLLREEDSLAKIQQLTQAVAEIFPNIHPKRQELLVYRLSKSETLLEQRERLHQDYTTLSDHAIEQILDAALPHIKAPILCLSNQLAILGERTFDLVIVEDSHYLNDSTLQAIATRAKKILLLGELTETINLFSRLFQNLSPAYRLQLAENHRLHPDLAHKIFPALYPMQPTPYTPSSHKHSPLSQGEHRLNWLNIKTAEQIPKLLQQSLESFPDQQSSVLTFSSELRDRLQQIPYLSNSTISTVQDWTGKECQTLWIVCDKSESSQPNLTDIRLALTRARDKITIIGDWEYYQNTFDALGSDFHFVRDIAIEEG</sequence>
<dbReference type="Gene3D" id="3.40.50.300">
    <property type="entry name" value="P-loop containing nucleotide triphosphate hydrolases"/>
    <property type="match status" value="2"/>
</dbReference>
<dbReference type="AlphaFoldDB" id="A0A5J4F9N6"/>
<name>A0A5J4F9N6_MICAE</name>
<dbReference type="SUPFAM" id="SSF52540">
    <property type="entry name" value="P-loop containing nucleoside triphosphate hydrolases"/>
    <property type="match status" value="1"/>
</dbReference>
<dbReference type="EMBL" id="BJKP01000023">
    <property type="protein sequence ID" value="GEA27976.1"/>
    <property type="molecule type" value="Genomic_DNA"/>
</dbReference>
<dbReference type="Proteomes" id="UP000376575">
    <property type="component" value="Unassembled WGS sequence"/>
</dbReference>
<evidence type="ECO:0008006" key="3">
    <source>
        <dbReference type="Google" id="ProtNLM"/>
    </source>
</evidence>
<proteinExistence type="predicted"/>
<evidence type="ECO:0000313" key="1">
    <source>
        <dbReference type="EMBL" id="GEA27976.1"/>
    </source>
</evidence>
<accession>A0A5J4F9N6</accession>
<comment type="caution">
    <text evidence="1">The sequence shown here is derived from an EMBL/GenBank/DDBJ whole genome shotgun (WGS) entry which is preliminary data.</text>
</comment>